<keyword evidence="4" id="KW-0653">Protein transport</keyword>
<gene>
    <name evidence="6" type="ORF">TVY486_1006990</name>
</gene>
<keyword evidence="4" id="KW-0472">Membrane</keyword>
<protein>
    <recommendedName>
        <fullName evidence="4">Nuclear pore protein</fullName>
    </recommendedName>
</protein>
<dbReference type="GO" id="GO:0005643">
    <property type="term" value="C:nuclear pore"/>
    <property type="evidence" value="ECO:0007669"/>
    <property type="project" value="UniProtKB-SubCell"/>
</dbReference>
<keyword evidence="3 4" id="KW-0539">Nucleus</keyword>
<dbReference type="VEuPathDB" id="TriTrypDB:TvY486_1006990"/>
<keyword evidence="4" id="KW-0906">Nuclear pore complex</keyword>
<evidence type="ECO:0000256" key="2">
    <source>
        <dbReference type="ARBA" id="ARBA00010186"/>
    </source>
</evidence>
<proteinExistence type="inferred from homology"/>
<comment type="subcellular location">
    <subcellularLocation>
        <location evidence="1">Nucleus envelope</location>
    </subcellularLocation>
    <subcellularLocation>
        <location evidence="4">Nucleus</location>
        <location evidence="4">Nuclear pore complex</location>
    </subcellularLocation>
</comment>
<dbReference type="OMA" id="MHAFVAM"/>
<accession>G0U6Z5</accession>
<keyword evidence="4" id="KW-0811">Translocation</keyword>
<dbReference type="EMBL" id="HE573026">
    <property type="protein sequence ID" value="CCC51652.1"/>
    <property type="molecule type" value="Genomic_DNA"/>
</dbReference>
<dbReference type="PANTHER" id="PTHR11225:SF4">
    <property type="entry name" value="NUCLEAR PORE COMPLEX PROTEIN NUP93"/>
    <property type="match status" value="1"/>
</dbReference>
<name>G0U6Z5_TRYVY</name>
<dbReference type="GO" id="GO:0016973">
    <property type="term" value="P:poly(A)+ mRNA export from nucleus"/>
    <property type="evidence" value="ECO:0007669"/>
    <property type="project" value="TreeGrafter"/>
</dbReference>
<evidence type="ECO:0000313" key="6">
    <source>
        <dbReference type="EMBL" id="CCC51652.1"/>
    </source>
</evidence>
<evidence type="ECO:0000256" key="1">
    <source>
        <dbReference type="ARBA" id="ARBA00004259"/>
    </source>
</evidence>
<dbReference type="InterPro" id="IPR007231">
    <property type="entry name" value="Nucleoporin_int_Nup93/Nic96"/>
</dbReference>
<dbReference type="Pfam" id="PF04097">
    <property type="entry name" value="Nic96"/>
    <property type="match status" value="1"/>
</dbReference>
<reference evidence="6" key="1">
    <citation type="journal article" date="2012" name="Proc. Natl. Acad. Sci. U.S.A.">
        <title>Antigenic diversity is generated by distinct evolutionary mechanisms in African trypanosome species.</title>
        <authorList>
            <person name="Jackson A.P."/>
            <person name="Berry A."/>
            <person name="Aslett M."/>
            <person name="Allison H.C."/>
            <person name="Burton P."/>
            <person name="Vavrova-Anderson J."/>
            <person name="Brown R."/>
            <person name="Browne H."/>
            <person name="Corton N."/>
            <person name="Hauser H."/>
            <person name="Gamble J."/>
            <person name="Gilderthorp R."/>
            <person name="Marcello L."/>
            <person name="McQuillan J."/>
            <person name="Otto T.D."/>
            <person name="Quail M.A."/>
            <person name="Sanders M.J."/>
            <person name="van Tonder A."/>
            <person name="Ginger M.L."/>
            <person name="Field M.C."/>
            <person name="Barry J.D."/>
            <person name="Hertz-Fowler C."/>
            <person name="Berriman M."/>
        </authorList>
    </citation>
    <scope>NUCLEOTIDE SEQUENCE</scope>
    <source>
        <strain evidence="6">Y486</strain>
    </source>
</reference>
<dbReference type="AlphaFoldDB" id="G0U6Z5"/>
<evidence type="ECO:0000256" key="3">
    <source>
        <dbReference type="ARBA" id="ARBA00023242"/>
    </source>
</evidence>
<comment type="similarity">
    <text evidence="2 4">Belongs to the nucleoporin interacting component (NIC) family.</text>
</comment>
<dbReference type="PANTHER" id="PTHR11225">
    <property type="entry name" value="NUCLEAR PORE COMPLEX PROTEIN NUP93 NUCLEOPORIN NUP93 DEAD EYE PROTEIN"/>
    <property type="match status" value="1"/>
</dbReference>
<feature type="compositionally biased region" description="Polar residues" evidence="5">
    <location>
        <begin position="22"/>
        <end position="36"/>
    </location>
</feature>
<dbReference type="GO" id="GO:0006606">
    <property type="term" value="P:protein import into nucleus"/>
    <property type="evidence" value="ECO:0007669"/>
    <property type="project" value="TreeGrafter"/>
</dbReference>
<sequence>MLSMSSFADASGGMLMKHNHQSDTNSGDASGVVDNNSDARGNIARLTARARQLLVNGTDTRVVRNGLSTYEMSRKTAADVCARARATGQTSSSQASVELFMASLGFNLQEQLRLLQQLQATQVLLAGSAVVEAGGAIWNSVGSDELGSVLEVFVANRRNEVMQRGVEEIHQRVGEMMHERTEAMIRASWERCSVEVADVFETASLKNDANNSICTSGNAGPFLERHQTKVLSGSSMSRSNSSTTPLHSRAGVSALLSGRDVVSTKVLSKVAAFAQIVGTKPASQWVRYFAEHTLEDSPVITDEIVLLWKTIQRVVEPVTQQGSGRTEMTLVASSRHVMEQKAHAMVLSKTLNVEPDRLSDLENIHATRFVGIVERYTSSSNVWAHIFTAMRCGRYDAASIIAGSAGHRAVEAKLDEYAKTHFTQHCSLSAAAEMTALYNEEATRLDPYRQIVLFLLLVGKTGESDEVVQSTVASLSSKVARSLEDTLWIRLFCVRRVGAQGDKIQALVQMQRLLLDDMQELVALVHGNVVRLASLMIHALLVSSGVRLLTENDSTYVDGVHVAMCFHNAQLLHVSEVEVPLDIRRIIQQYCTIVLLDVDKRYSRASNAGTAIFQYFYRTELVDAFVNYCGNEFVCARLFGQRAGAGHVDGLLLQQGGVLTRELIEAMERIAEAAAANGRTELAVHVFLILEKALSLASDDTRASYALSRAVQIICPALSQAFHQQLTSESTSLFTHAVYLQERLTHSKCSIPHSMAECFQTLCAMSDVYVNVMRGETEQATRGFCNLSFVPTSVDDVERCATVFDSVSDCVATAAPPIIVMVSRSILLKAKKSMHDGRGDVLPLRRQISKIAAWVRRWRRHANRSLSDELSFMEQQINI</sequence>
<organism evidence="6">
    <name type="scientific">Trypanosoma vivax (strain Y486)</name>
    <dbReference type="NCBI Taxonomy" id="1055687"/>
    <lineage>
        <taxon>Eukaryota</taxon>
        <taxon>Discoba</taxon>
        <taxon>Euglenozoa</taxon>
        <taxon>Kinetoplastea</taxon>
        <taxon>Metakinetoplastina</taxon>
        <taxon>Trypanosomatida</taxon>
        <taxon>Trypanosomatidae</taxon>
        <taxon>Trypanosoma</taxon>
        <taxon>Duttonella</taxon>
    </lineage>
</organism>
<feature type="region of interest" description="Disordered" evidence="5">
    <location>
        <begin position="14"/>
        <end position="36"/>
    </location>
</feature>
<dbReference type="GO" id="GO:0017056">
    <property type="term" value="F:structural constituent of nuclear pore"/>
    <property type="evidence" value="ECO:0007669"/>
    <property type="project" value="InterPro"/>
</dbReference>
<keyword evidence="4" id="KW-0813">Transport</keyword>
<evidence type="ECO:0000256" key="4">
    <source>
        <dbReference type="RuleBase" id="RU364035"/>
    </source>
</evidence>
<keyword evidence="4" id="KW-0509">mRNA transport</keyword>
<evidence type="ECO:0000256" key="5">
    <source>
        <dbReference type="SAM" id="MobiDB-lite"/>
    </source>
</evidence>